<proteinExistence type="predicted"/>
<evidence type="ECO:0000313" key="1">
    <source>
        <dbReference type="EMBL" id="DAE32526.1"/>
    </source>
</evidence>
<name>A0A8S5RME0_9VIRU</name>
<organism evidence="1">
    <name type="scientific">virus sp. ctEfN2</name>
    <dbReference type="NCBI Taxonomy" id="2825810"/>
    <lineage>
        <taxon>Viruses</taxon>
    </lineage>
</organism>
<accession>A0A8S5RME0</accession>
<protein>
    <submittedName>
        <fullName evidence="1">Uncharacterized protein</fullName>
    </submittedName>
</protein>
<sequence>MPNGELSSSNRLCRYTPFMKIIHIHSFSSFFCPLNG</sequence>
<dbReference type="EMBL" id="BK059123">
    <property type="protein sequence ID" value="DAE32526.1"/>
    <property type="molecule type" value="Genomic_DNA"/>
</dbReference>
<reference evidence="1" key="1">
    <citation type="journal article" date="2021" name="Proc. Natl. Acad. Sci. U.S.A.">
        <title>A Catalog of Tens of Thousands of Viruses from Human Metagenomes Reveals Hidden Associations with Chronic Diseases.</title>
        <authorList>
            <person name="Tisza M.J."/>
            <person name="Buck C.B."/>
        </authorList>
    </citation>
    <scope>NUCLEOTIDE SEQUENCE</scope>
    <source>
        <strain evidence="1">CtEfN2</strain>
    </source>
</reference>